<dbReference type="PANTHER" id="PTHR33365">
    <property type="entry name" value="YALI0B05434P"/>
    <property type="match status" value="1"/>
</dbReference>
<dbReference type="Proteomes" id="UP000504637">
    <property type="component" value="Unplaced"/>
</dbReference>
<keyword evidence="2" id="KW-1133">Transmembrane helix</keyword>
<dbReference type="RefSeq" id="XP_033457640.1">
    <property type="nucleotide sequence ID" value="XM_033607858.1"/>
</dbReference>
<evidence type="ECO:0000256" key="1">
    <source>
        <dbReference type="ARBA" id="ARBA00035112"/>
    </source>
</evidence>
<dbReference type="GO" id="GO:0043386">
    <property type="term" value="P:mycotoxin biosynthetic process"/>
    <property type="evidence" value="ECO:0007669"/>
    <property type="project" value="InterPro"/>
</dbReference>
<keyword evidence="2" id="KW-0472">Membrane</keyword>
<evidence type="ECO:0000256" key="2">
    <source>
        <dbReference type="SAM" id="Phobius"/>
    </source>
</evidence>
<organism evidence="4">
    <name type="scientific">Dissoconium aciculare CBS 342.82</name>
    <dbReference type="NCBI Taxonomy" id="1314786"/>
    <lineage>
        <taxon>Eukaryota</taxon>
        <taxon>Fungi</taxon>
        <taxon>Dikarya</taxon>
        <taxon>Ascomycota</taxon>
        <taxon>Pezizomycotina</taxon>
        <taxon>Dothideomycetes</taxon>
        <taxon>Dothideomycetidae</taxon>
        <taxon>Mycosphaerellales</taxon>
        <taxon>Dissoconiaceae</taxon>
        <taxon>Dissoconium</taxon>
    </lineage>
</organism>
<sequence length="271" mass="30348">MEPIADKLLASTQSWASARANDVTEQDVEEEKGLLHTLDFRKDARHTKASSTSLAVACGILLITIICQNVFLFASSSRSEVRLPAYSKIGLRNVKDQVRISGMVSQYWNMDELERSTEAWEAIRAGHGVVALTPEFIAAHNLPDSIHSSEDPTKKLYAIESYHMMHCVQWLRRGYVALRTGGIDEDHPLEHVLHCFDTLRQSIMCQANDELLTVTGHGHMNGYHQTRQCRDWDALRDFATANSACYYDAPTGPVWGRCDNGTDGLPTASLW</sequence>
<dbReference type="PANTHER" id="PTHR33365:SF6">
    <property type="entry name" value="OXIDASE USTYA"/>
    <property type="match status" value="1"/>
</dbReference>
<reference evidence="4" key="1">
    <citation type="submission" date="2020-01" db="EMBL/GenBank/DDBJ databases">
        <authorList>
            <consortium name="DOE Joint Genome Institute"/>
            <person name="Haridas S."/>
            <person name="Albert R."/>
            <person name="Binder M."/>
            <person name="Bloem J."/>
            <person name="Labutti K."/>
            <person name="Salamov A."/>
            <person name="Andreopoulos B."/>
            <person name="Baker S.E."/>
            <person name="Barry K."/>
            <person name="Bills G."/>
            <person name="Bluhm B.H."/>
            <person name="Cannon C."/>
            <person name="Castanera R."/>
            <person name="Culley D.E."/>
            <person name="Daum C."/>
            <person name="Ezra D."/>
            <person name="Gonzalez J.B."/>
            <person name="Henrissat B."/>
            <person name="Kuo A."/>
            <person name="Liang C."/>
            <person name="Lipzen A."/>
            <person name="Lutzoni F."/>
            <person name="Magnuson J."/>
            <person name="Mondo S."/>
            <person name="Nolan M."/>
            <person name="Ohm R."/>
            <person name="Pangilinan J."/>
            <person name="Park H.-J."/>
            <person name="Ramirez L."/>
            <person name="Alfaro M."/>
            <person name="Sun H."/>
            <person name="Tritt A."/>
            <person name="Yoshinaga Y."/>
            <person name="Zwiers L.-H."/>
            <person name="Turgeon B.G."/>
            <person name="Goodwin S.B."/>
            <person name="Spatafora J.W."/>
            <person name="Crous P.W."/>
            <person name="Grigoriev I.V."/>
        </authorList>
    </citation>
    <scope>NUCLEOTIDE SEQUENCE</scope>
    <source>
        <strain evidence="4">CBS 342.82</strain>
    </source>
</reference>
<dbReference type="GeneID" id="54365657"/>
<evidence type="ECO:0000313" key="4">
    <source>
        <dbReference type="RefSeq" id="XP_033457640.1"/>
    </source>
</evidence>
<comment type="similarity">
    <text evidence="1">Belongs to the ustYa family.</text>
</comment>
<reference evidence="4" key="3">
    <citation type="submission" date="2025-08" db="UniProtKB">
        <authorList>
            <consortium name="RefSeq"/>
        </authorList>
    </citation>
    <scope>IDENTIFICATION</scope>
    <source>
        <strain evidence="4">CBS 342.82</strain>
    </source>
</reference>
<keyword evidence="2" id="KW-0812">Transmembrane</keyword>
<proteinExistence type="inferred from homology"/>
<keyword evidence="3" id="KW-1185">Reference proteome</keyword>
<dbReference type="AlphaFoldDB" id="A0A6J3LZA0"/>
<dbReference type="Pfam" id="PF11807">
    <property type="entry name" value="UstYa"/>
    <property type="match status" value="1"/>
</dbReference>
<protein>
    <submittedName>
        <fullName evidence="4">Uncharacterized protein</fullName>
    </submittedName>
</protein>
<accession>A0A6J3LZA0</accession>
<name>A0A6J3LZA0_9PEZI</name>
<gene>
    <name evidence="4" type="ORF">K489DRAFT_411842</name>
</gene>
<dbReference type="OrthoDB" id="3687641at2759"/>
<dbReference type="InterPro" id="IPR021765">
    <property type="entry name" value="UstYa-like"/>
</dbReference>
<feature type="transmembrane region" description="Helical" evidence="2">
    <location>
        <begin position="54"/>
        <end position="74"/>
    </location>
</feature>
<evidence type="ECO:0000313" key="3">
    <source>
        <dbReference type="Proteomes" id="UP000504637"/>
    </source>
</evidence>
<reference evidence="4" key="2">
    <citation type="submission" date="2020-04" db="EMBL/GenBank/DDBJ databases">
        <authorList>
            <consortium name="NCBI Genome Project"/>
        </authorList>
    </citation>
    <scope>NUCLEOTIDE SEQUENCE</scope>
    <source>
        <strain evidence="4">CBS 342.82</strain>
    </source>
</reference>